<dbReference type="PANTHER" id="PTHR30032">
    <property type="entry name" value="N-ACETYLMURAMOYL-L-ALANINE AMIDASE-RELATED"/>
    <property type="match status" value="1"/>
</dbReference>
<protein>
    <recommendedName>
        <fullName evidence="2">N-acetylmuramoyl-L-alanine amidase</fullName>
    </recommendedName>
</protein>
<evidence type="ECO:0008006" key="2">
    <source>
        <dbReference type="Google" id="ProtNLM"/>
    </source>
</evidence>
<proteinExistence type="predicted"/>
<dbReference type="AlphaFoldDB" id="A0A6J4Q9V1"/>
<name>A0A6J4Q9V1_9ACTN</name>
<organism evidence="1">
    <name type="scientific">uncultured Quadrisphaera sp</name>
    <dbReference type="NCBI Taxonomy" id="904978"/>
    <lineage>
        <taxon>Bacteria</taxon>
        <taxon>Bacillati</taxon>
        <taxon>Actinomycetota</taxon>
        <taxon>Actinomycetes</taxon>
        <taxon>Kineosporiales</taxon>
        <taxon>Kineosporiaceae</taxon>
        <taxon>Quadrisphaera</taxon>
        <taxon>environmental samples</taxon>
    </lineage>
</organism>
<dbReference type="PANTHER" id="PTHR30032:SF8">
    <property type="entry name" value="GERMINATION-SPECIFIC N-ACETYLMURAMOYL-L-ALANINE AMIDASE"/>
    <property type="match status" value="1"/>
</dbReference>
<evidence type="ECO:0000313" key="1">
    <source>
        <dbReference type="EMBL" id="CAA9434540.1"/>
    </source>
</evidence>
<dbReference type="InterPro" id="IPR007253">
    <property type="entry name" value="Cell_wall-bd_2"/>
</dbReference>
<accession>A0A6J4Q9V1</accession>
<dbReference type="EMBL" id="CADCUY010000554">
    <property type="protein sequence ID" value="CAA9434540.1"/>
    <property type="molecule type" value="Genomic_DNA"/>
</dbReference>
<dbReference type="Gene3D" id="3.40.50.12090">
    <property type="match status" value="1"/>
</dbReference>
<reference evidence="1" key="1">
    <citation type="submission" date="2020-02" db="EMBL/GenBank/DDBJ databases">
        <authorList>
            <person name="Meier V. D."/>
        </authorList>
    </citation>
    <scope>NUCLEOTIDE SEQUENCE</scope>
    <source>
        <strain evidence="1">AVDCRST_MAG35</strain>
    </source>
</reference>
<sequence>MPTPSSLPARLVTSALALAVATGGGLALAGPARAAEGFAFSSRIGGADRFSTAVAASRAAFPDGAGAVVVVNGYRVVDGLTASYVAGLHDAPVLYTEAGDLPRATEEEVARLGATEVYVVGGTAVVGTRVEEQLAAQGRAVTRFGGDDRFATAAQVATSAGGGSPEKVLVASGVKLSDALVVGPLAYARGYPILLVDGDAVPTATTDALARLGAPTRIAVGGTTVVSPRAYEAVDADDRLDGLDRAGTAVAVAEHAVRVEGFSAASVGLVSGSDQNTADALVATPLAGERGFPLLFSAGEGIPAPTAEHLAAVAPQLTGQGYVFGDTGAVPDAAVQAATLAAGGR</sequence>
<gene>
    <name evidence="1" type="ORF">AVDCRST_MAG35-2828</name>
</gene>
<dbReference type="Pfam" id="PF04122">
    <property type="entry name" value="CW_binding_2"/>
    <property type="match status" value="3"/>
</dbReference>
<dbReference type="InterPro" id="IPR051922">
    <property type="entry name" value="Bact_Sporulation_Assoc"/>
</dbReference>